<dbReference type="AlphaFoldDB" id="A0A7V4JPJ2"/>
<evidence type="ECO:0000313" key="1">
    <source>
        <dbReference type="EMBL" id="HGU15303.1"/>
    </source>
</evidence>
<gene>
    <name evidence="1" type="ORF">ENU91_01370</name>
</gene>
<name>A0A7V4JPJ2_9BACT</name>
<comment type="caution">
    <text evidence="1">The sequence shown here is derived from an EMBL/GenBank/DDBJ whole genome shotgun (WGS) entry which is preliminary data.</text>
</comment>
<accession>A0A7V4JPJ2</accession>
<reference evidence="1" key="1">
    <citation type="journal article" date="2020" name="mSystems">
        <title>Genome- and Community-Level Interaction Insights into Carbon Utilization and Element Cycling Functions of Hydrothermarchaeota in Hydrothermal Sediment.</title>
        <authorList>
            <person name="Zhou Z."/>
            <person name="Liu Y."/>
            <person name="Xu W."/>
            <person name="Pan J."/>
            <person name="Luo Z.H."/>
            <person name="Li M."/>
        </authorList>
    </citation>
    <scope>NUCLEOTIDE SEQUENCE [LARGE SCALE GENOMIC DNA]</scope>
    <source>
        <strain evidence="1">SpSt-711</strain>
    </source>
</reference>
<sequence length="64" mass="7650">MAGGSLTSEESCGNIYRGRQRNCGYYYKSLLWRVEVNMRITYEPKYDLLYIKLREAKMFFFTTS</sequence>
<proteinExistence type="predicted"/>
<organism evidence="1">
    <name type="scientific">Thermodesulfobacterium geofontis</name>
    <dbReference type="NCBI Taxonomy" id="1295609"/>
    <lineage>
        <taxon>Bacteria</taxon>
        <taxon>Pseudomonadati</taxon>
        <taxon>Thermodesulfobacteriota</taxon>
        <taxon>Thermodesulfobacteria</taxon>
        <taxon>Thermodesulfobacteriales</taxon>
        <taxon>Thermodesulfobacteriaceae</taxon>
        <taxon>Thermodesulfobacterium</taxon>
    </lineage>
</organism>
<protein>
    <submittedName>
        <fullName evidence="1">Uncharacterized protein</fullName>
    </submittedName>
</protein>
<dbReference type="EMBL" id="DTEI01000028">
    <property type="protein sequence ID" value="HGU15303.1"/>
    <property type="molecule type" value="Genomic_DNA"/>
</dbReference>